<keyword evidence="1" id="KW-0175">Coiled coil</keyword>
<evidence type="ECO:0000313" key="4">
    <source>
        <dbReference type="EMBL" id="QDZ25214.1"/>
    </source>
</evidence>
<protein>
    <recommendedName>
        <fullName evidence="3">PTM/DIR17-like Tudor domain-containing protein</fullName>
    </recommendedName>
</protein>
<sequence length="875" mass="99754">MTTTKSHEEQQGDPLSDGPGVKEVLKIAAYYERKERLRPRRQSSAQEANGEGDEKEEGGGVGGEERPQKLAKTTAQAAAGGRSKGVTASKAPLAIGQRIEVLFDDPPEYFAGTVTGKYKGRYVIEYDDGDREELDLSSKSKRSTYRLLETGKNGSSGSVARTLGAKSSNSTGSRASKSQKGFREGARRSGRVKEVVKAKPEPEGGKAKQQRGSAKGAKKDAKQQAKKKKQENDQVSRLELSNQDEDTLWQSLETVEELVDAAEGGSARKAESSVDIEPWGDEEDFIHPARVEAYRKALRRSWEFAGICHFCRMFSTDLKVKKFSSDQLENALLDPSKNQLFLTELLYRLARDNPYSVPPDAKFYARESTMFMEKWGAELDKRLKSWWFKQYFDVTYTAKGMRRPLEVPREVEQVANGVMEEVGNGALETTADVEMVDADAHVIPVAAQAPEPPAAKMNFMMTTPLDRLLVLHALVEWRIEACPYIREAVDRTVKDAEYGAPALREAPLAMDRHGNRFYYLSQGGEDCRLYAEKPVTVTMKTCLTADTQSLSEFCTPCTTLEDMQSLACALDLEREERRAGQKKQKKALSKQGKSRAVDNFWRKVNEKEEEEGELIRVLKEEIVPHLEETANARKRKEERERLYEMAVKKRSSRIASIHVQKEAEEQKKLEELKRQEELAVERAIAKQEKERERRLEDRRMQMQQALENARRLELEGRISKMLQRQSRWVHRMNMSWFMREVHALNTKSWTEVVQSDLQWSQKKKRAERRGEEDKWVFVETKTRQRVPFSGTSAAGVALENLKAKAVRHTLRVCPGLSDDRVVKLKMHQNNLSKKAMLTTPEEDLQYVNLRLVFHFPRDNSFESVHKRGCQSNIFQ</sequence>
<dbReference type="Pfam" id="PF21743">
    <property type="entry name" value="PTM_DIR17_Tudor"/>
    <property type="match status" value="1"/>
</dbReference>
<dbReference type="InterPro" id="IPR028938">
    <property type="entry name" value="Rsf1-like"/>
</dbReference>
<dbReference type="OrthoDB" id="303107at2759"/>
<evidence type="ECO:0000259" key="3">
    <source>
        <dbReference type="Pfam" id="PF21743"/>
    </source>
</evidence>
<feature type="compositionally biased region" description="Polar residues" evidence="2">
    <location>
        <begin position="152"/>
        <end position="179"/>
    </location>
</feature>
<dbReference type="EMBL" id="CP031049">
    <property type="protein sequence ID" value="QDZ25214.1"/>
    <property type="molecule type" value="Genomic_DNA"/>
</dbReference>
<evidence type="ECO:0000256" key="1">
    <source>
        <dbReference type="SAM" id="Coils"/>
    </source>
</evidence>
<evidence type="ECO:0000256" key="2">
    <source>
        <dbReference type="SAM" id="MobiDB-lite"/>
    </source>
</evidence>
<feature type="region of interest" description="Disordered" evidence="2">
    <location>
        <begin position="1"/>
        <end position="91"/>
    </location>
</feature>
<accession>A0A5B8N0E0</accession>
<evidence type="ECO:0000313" key="5">
    <source>
        <dbReference type="Proteomes" id="UP000316726"/>
    </source>
</evidence>
<feature type="compositionally biased region" description="Basic and acidic residues" evidence="2">
    <location>
        <begin position="181"/>
        <end position="206"/>
    </location>
</feature>
<dbReference type="InterPro" id="IPR047365">
    <property type="entry name" value="Tudor_AtPTM-like"/>
</dbReference>
<keyword evidence="5" id="KW-1185">Reference proteome</keyword>
<dbReference type="PANTHER" id="PTHR14296:SF3">
    <property type="entry name" value="DIKAR, ISOFORM F"/>
    <property type="match status" value="1"/>
</dbReference>
<feature type="compositionally biased region" description="Basic and acidic residues" evidence="2">
    <location>
        <begin position="1"/>
        <end position="10"/>
    </location>
</feature>
<reference evidence="4 5" key="1">
    <citation type="submission" date="2018-07" db="EMBL/GenBank/DDBJ databases">
        <title>The complete nuclear genome of the prasinophyte Chloropicon primus (CCMP1205).</title>
        <authorList>
            <person name="Pombert J.-F."/>
            <person name="Otis C."/>
            <person name="Turmel M."/>
            <person name="Lemieux C."/>
        </authorList>
    </citation>
    <scope>NUCLEOTIDE SEQUENCE [LARGE SCALE GENOMIC DNA]</scope>
    <source>
        <strain evidence="4 5">CCMP1205</strain>
    </source>
</reference>
<gene>
    <name evidence="4" type="ORF">A3770_16p77320</name>
</gene>
<dbReference type="GO" id="GO:0006355">
    <property type="term" value="P:regulation of DNA-templated transcription"/>
    <property type="evidence" value="ECO:0007669"/>
    <property type="project" value="InterPro"/>
</dbReference>
<dbReference type="AlphaFoldDB" id="A0A5B8N0E0"/>
<dbReference type="Proteomes" id="UP000316726">
    <property type="component" value="Chromosome 16"/>
</dbReference>
<feature type="coiled-coil region" evidence="1">
    <location>
        <begin position="655"/>
        <end position="715"/>
    </location>
</feature>
<dbReference type="PANTHER" id="PTHR14296">
    <property type="entry name" value="REMODELING AND SPACING FACTOR 1"/>
    <property type="match status" value="1"/>
</dbReference>
<feature type="domain" description="PTM/DIR17-like Tudor" evidence="3">
    <location>
        <begin position="96"/>
        <end position="136"/>
    </location>
</feature>
<dbReference type="GO" id="GO:0031213">
    <property type="term" value="C:RSF complex"/>
    <property type="evidence" value="ECO:0007669"/>
    <property type="project" value="InterPro"/>
</dbReference>
<feature type="compositionally biased region" description="Low complexity" evidence="2">
    <location>
        <begin position="70"/>
        <end position="81"/>
    </location>
</feature>
<proteinExistence type="predicted"/>
<dbReference type="Gene3D" id="2.30.30.140">
    <property type="match status" value="1"/>
</dbReference>
<name>A0A5B8N0E0_9CHLO</name>
<dbReference type="STRING" id="1764295.A0A5B8N0E0"/>
<feature type="region of interest" description="Disordered" evidence="2">
    <location>
        <begin position="129"/>
        <end position="242"/>
    </location>
</feature>
<organism evidence="4 5">
    <name type="scientific">Chloropicon primus</name>
    <dbReference type="NCBI Taxonomy" id="1764295"/>
    <lineage>
        <taxon>Eukaryota</taxon>
        <taxon>Viridiplantae</taxon>
        <taxon>Chlorophyta</taxon>
        <taxon>Chloropicophyceae</taxon>
        <taxon>Chloropicales</taxon>
        <taxon>Chloropicaceae</taxon>
        <taxon>Chloropicon</taxon>
    </lineage>
</organism>